<keyword evidence="2" id="KW-0472">Membrane</keyword>
<evidence type="ECO:0000256" key="2">
    <source>
        <dbReference type="SAM" id="Phobius"/>
    </source>
</evidence>
<proteinExistence type="inferred from homology"/>
<dbReference type="eggNOG" id="ENOG502SJFZ">
    <property type="taxonomic scope" value="Eukaryota"/>
</dbReference>
<dbReference type="PANTHER" id="PTHR42693">
    <property type="entry name" value="ARYLSULFATASE FAMILY MEMBER"/>
    <property type="match status" value="1"/>
</dbReference>
<feature type="transmembrane region" description="Helical" evidence="2">
    <location>
        <begin position="240"/>
        <end position="259"/>
    </location>
</feature>
<dbReference type="PANTHER" id="PTHR42693:SF32">
    <property type="entry name" value="SULFATASE DOMAIN PROTEIN (AFU_ORTHOLOGUE AFUA_2G17610)"/>
    <property type="match status" value="1"/>
</dbReference>
<dbReference type="Proteomes" id="UP000019376">
    <property type="component" value="Unassembled WGS sequence"/>
</dbReference>
<dbReference type="InterPro" id="IPR050738">
    <property type="entry name" value="Sulfatase"/>
</dbReference>
<keyword evidence="2" id="KW-1133">Transmembrane helix</keyword>
<dbReference type="EMBL" id="KB644414">
    <property type="protein sequence ID" value="EPS32935.1"/>
    <property type="molecule type" value="Genomic_DNA"/>
</dbReference>
<comment type="similarity">
    <text evidence="1">Belongs to the sulfatase family.</text>
</comment>
<keyword evidence="2" id="KW-0812">Transmembrane</keyword>
<sequence>MKGSTRQRLKNTARILLSPTLWFDVYWPASRQYWFSLLFIGVISAKLLRIYSHLNSLSPSKFVIWGPTFFYQDVACILIARALCHNFRRRWLRIISAPVVVFASLSISGLAAANISFYTQTGAEIHWRQAHSFHGDAASVKTLLAGLTGIIVMEVIFGAATWISSSYLYNGVGTVAYILCEALRLLLPCWKPQSASKSPGNYAQVAHRDWDEEDNDSEAMFNLDDPAAPRKPTPRKPVPLLLRVFTASAAILVLFLGLLRPSDPAYSFLSQTVFLTPLEKPPQRDSTFSVEIPSDLPGDFSWLYNHTALASPHHLDWLPPKALAGFRDWYENGKEEAALHYDPTHDPLKISNLDRDLVKPWRTALQSGDVKIKHVFLLKLESTRVDVFPVRRESWVGDIIRDSYGGTIPDVVDQRLANLSRNAERLTGVSADWAHSDHSWEPRGGMYATNAYTGDTFTLKSILASVCGIAPLVVDFNKEYLHHIYEPCMPHIFDALNALSGTNESSHVKGDDFKTWPWHSVFMQSITDTYDNQDLLLPVLGFKDKVTDTRIEKDSRERKDGHKPKKFNFWGYPEHELRPYFIDALKHAEKHHERLFLTHLTGQTHYPWDMPVGDKIEELMHHNIFNGRNRMNRYLNTLGVADRWIGEVFEIIEEAGVADETLVVLVGDHGISLIEDGGVTPYDNPHVSSFHVPLVFSHPKLPHIKIDGRVTSMQIVPTIMDLLVESGSLDKDATRAIKDLLPLYEGQSMIRDLVPEKDGKLDWQFTVMNTGATWLAVRSAPKPYRLVVPLVSDVEWRFSDVDQDPHELHKLQSFTLPPLLKEVEDAHGEEALKWVIEAAHVTRWWVSENWRRYEYQPEA</sequence>
<feature type="transmembrane region" description="Helical" evidence="2">
    <location>
        <begin position="138"/>
        <end position="161"/>
    </location>
</feature>
<dbReference type="OrthoDB" id="103349at2759"/>
<dbReference type="PhylomeDB" id="S7ZQD3"/>
<gene>
    <name evidence="4" type="ORF">PDE_07896</name>
</gene>
<keyword evidence="5" id="KW-1185">Reference proteome</keyword>
<dbReference type="InterPro" id="IPR017850">
    <property type="entry name" value="Alkaline_phosphatase_core_sf"/>
</dbReference>
<evidence type="ECO:0000256" key="1">
    <source>
        <dbReference type="ARBA" id="ARBA00008779"/>
    </source>
</evidence>
<dbReference type="Pfam" id="PF00884">
    <property type="entry name" value="Sulfatase"/>
    <property type="match status" value="1"/>
</dbReference>
<dbReference type="SUPFAM" id="SSF53649">
    <property type="entry name" value="Alkaline phosphatase-like"/>
    <property type="match status" value="1"/>
</dbReference>
<organism evidence="4 5">
    <name type="scientific">Penicillium oxalicum (strain 114-2 / CGMCC 5302)</name>
    <name type="common">Penicillium decumbens</name>
    <dbReference type="NCBI Taxonomy" id="933388"/>
    <lineage>
        <taxon>Eukaryota</taxon>
        <taxon>Fungi</taxon>
        <taxon>Dikarya</taxon>
        <taxon>Ascomycota</taxon>
        <taxon>Pezizomycotina</taxon>
        <taxon>Eurotiomycetes</taxon>
        <taxon>Eurotiomycetidae</taxon>
        <taxon>Eurotiales</taxon>
        <taxon>Aspergillaceae</taxon>
        <taxon>Penicillium</taxon>
    </lineage>
</organism>
<protein>
    <recommendedName>
        <fullName evidence="3">Sulfatase N-terminal domain-containing protein</fullName>
    </recommendedName>
</protein>
<dbReference type="STRING" id="933388.S7ZQD3"/>
<feature type="domain" description="Sulfatase N-terminal" evidence="3">
    <location>
        <begin position="443"/>
        <end position="723"/>
    </location>
</feature>
<dbReference type="AlphaFoldDB" id="S7ZQD3"/>
<dbReference type="InterPro" id="IPR000917">
    <property type="entry name" value="Sulfatase_N"/>
</dbReference>
<evidence type="ECO:0000313" key="5">
    <source>
        <dbReference type="Proteomes" id="UP000019376"/>
    </source>
</evidence>
<accession>S7ZQD3</accession>
<dbReference type="Gene3D" id="3.40.720.10">
    <property type="entry name" value="Alkaline Phosphatase, subunit A"/>
    <property type="match status" value="1"/>
</dbReference>
<reference evidence="4 5" key="1">
    <citation type="journal article" date="2013" name="PLoS ONE">
        <title>Genomic and secretomic analyses reveal unique features of the lignocellulolytic enzyme system of Penicillium decumbens.</title>
        <authorList>
            <person name="Liu G."/>
            <person name="Zhang L."/>
            <person name="Wei X."/>
            <person name="Zou G."/>
            <person name="Qin Y."/>
            <person name="Ma L."/>
            <person name="Li J."/>
            <person name="Zheng H."/>
            <person name="Wang S."/>
            <person name="Wang C."/>
            <person name="Xun L."/>
            <person name="Zhao G.-P."/>
            <person name="Zhou Z."/>
            <person name="Qu Y."/>
        </authorList>
    </citation>
    <scope>NUCLEOTIDE SEQUENCE [LARGE SCALE GENOMIC DNA]</scope>
    <source>
        <strain evidence="5">114-2 / CGMCC 5302</strain>
    </source>
</reference>
<dbReference type="GO" id="GO:0004065">
    <property type="term" value="F:arylsulfatase activity"/>
    <property type="evidence" value="ECO:0007669"/>
    <property type="project" value="TreeGrafter"/>
</dbReference>
<feature type="transmembrane region" description="Helical" evidence="2">
    <location>
        <begin position="33"/>
        <end position="51"/>
    </location>
</feature>
<evidence type="ECO:0000259" key="3">
    <source>
        <dbReference type="Pfam" id="PF00884"/>
    </source>
</evidence>
<name>S7ZQD3_PENO1</name>
<evidence type="ECO:0000313" key="4">
    <source>
        <dbReference type="EMBL" id="EPS32935.1"/>
    </source>
</evidence>
<feature type="transmembrane region" description="Helical" evidence="2">
    <location>
        <begin position="95"/>
        <end position="117"/>
    </location>
</feature>
<feature type="transmembrane region" description="Helical" evidence="2">
    <location>
        <begin position="63"/>
        <end position="83"/>
    </location>
</feature>
<dbReference type="HOGENOM" id="CLU_016056_0_0_1"/>